<keyword evidence="3" id="KW-1185">Reference proteome</keyword>
<name>A0A8T0RT36_PANVG</name>
<dbReference type="Proteomes" id="UP000823388">
    <property type="component" value="Chromosome 5N"/>
</dbReference>
<dbReference type="AlphaFoldDB" id="A0A8T0RT36"/>
<evidence type="ECO:0000313" key="3">
    <source>
        <dbReference type="Proteomes" id="UP000823388"/>
    </source>
</evidence>
<gene>
    <name evidence="2" type="ORF">PVAP13_5NG376581</name>
</gene>
<feature type="compositionally biased region" description="Basic and acidic residues" evidence="1">
    <location>
        <begin position="82"/>
        <end position="91"/>
    </location>
</feature>
<organism evidence="2 3">
    <name type="scientific">Panicum virgatum</name>
    <name type="common">Blackwell switchgrass</name>
    <dbReference type="NCBI Taxonomy" id="38727"/>
    <lineage>
        <taxon>Eukaryota</taxon>
        <taxon>Viridiplantae</taxon>
        <taxon>Streptophyta</taxon>
        <taxon>Embryophyta</taxon>
        <taxon>Tracheophyta</taxon>
        <taxon>Spermatophyta</taxon>
        <taxon>Magnoliopsida</taxon>
        <taxon>Liliopsida</taxon>
        <taxon>Poales</taxon>
        <taxon>Poaceae</taxon>
        <taxon>PACMAD clade</taxon>
        <taxon>Panicoideae</taxon>
        <taxon>Panicodae</taxon>
        <taxon>Paniceae</taxon>
        <taxon>Panicinae</taxon>
        <taxon>Panicum</taxon>
        <taxon>Panicum sect. Hiantes</taxon>
    </lineage>
</organism>
<feature type="region of interest" description="Disordered" evidence="1">
    <location>
        <begin position="16"/>
        <end position="110"/>
    </location>
</feature>
<sequence>MLALYPVLPWWQQGLVRGSSTSSPADFLAATPLPPAPTGSAGAPGGEPRTPAGSATAPGGEPDPAGSTAAPARSDATTGKEPPARRPDRIRSARPGGTPCPRRDPPAGAFRRRQLELAARPGKTRGFAPFSHP</sequence>
<protein>
    <submittedName>
        <fullName evidence="2">Uncharacterized protein</fullName>
    </submittedName>
</protein>
<evidence type="ECO:0000256" key="1">
    <source>
        <dbReference type="SAM" id="MobiDB-lite"/>
    </source>
</evidence>
<dbReference type="EMBL" id="CM029046">
    <property type="protein sequence ID" value="KAG2589622.1"/>
    <property type="molecule type" value="Genomic_DNA"/>
</dbReference>
<accession>A0A8T0RT36</accession>
<proteinExistence type="predicted"/>
<comment type="caution">
    <text evidence="2">The sequence shown here is derived from an EMBL/GenBank/DDBJ whole genome shotgun (WGS) entry which is preliminary data.</text>
</comment>
<evidence type="ECO:0000313" key="2">
    <source>
        <dbReference type="EMBL" id="KAG2589622.1"/>
    </source>
</evidence>
<reference evidence="2" key="1">
    <citation type="submission" date="2020-05" db="EMBL/GenBank/DDBJ databases">
        <title>WGS assembly of Panicum virgatum.</title>
        <authorList>
            <person name="Lovell J.T."/>
            <person name="Jenkins J."/>
            <person name="Shu S."/>
            <person name="Juenger T.E."/>
            <person name="Schmutz J."/>
        </authorList>
    </citation>
    <scope>NUCLEOTIDE SEQUENCE</scope>
    <source>
        <strain evidence="2">AP13</strain>
    </source>
</reference>